<keyword evidence="2" id="KW-1185">Reference proteome</keyword>
<accession>K5VR59</accession>
<dbReference type="AlphaFoldDB" id="K5VR59"/>
<dbReference type="EMBL" id="JH930473">
    <property type="protein sequence ID" value="EKM53953.1"/>
    <property type="molecule type" value="Genomic_DNA"/>
</dbReference>
<evidence type="ECO:0000313" key="2">
    <source>
        <dbReference type="Proteomes" id="UP000008370"/>
    </source>
</evidence>
<gene>
    <name evidence="1" type="ORF">PHACADRAFT_209784</name>
</gene>
<name>K5VR59_PHACS</name>
<reference evidence="1 2" key="1">
    <citation type="journal article" date="2012" name="BMC Genomics">
        <title>Comparative genomics of the white-rot fungi, Phanerochaete carnosa and P. chrysosporium, to elucidate the genetic basis of the distinct wood types they colonize.</title>
        <authorList>
            <person name="Suzuki H."/>
            <person name="MacDonald J."/>
            <person name="Syed K."/>
            <person name="Salamov A."/>
            <person name="Hori C."/>
            <person name="Aerts A."/>
            <person name="Henrissat B."/>
            <person name="Wiebenga A."/>
            <person name="vanKuyk P.A."/>
            <person name="Barry K."/>
            <person name="Lindquist E."/>
            <person name="LaButti K."/>
            <person name="Lapidus A."/>
            <person name="Lucas S."/>
            <person name="Coutinho P."/>
            <person name="Gong Y."/>
            <person name="Samejima M."/>
            <person name="Mahadevan R."/>
            <person name="Abou-Zaid M."/>
            <person name="de Vries R.P."/>
            <person name="Igarashi K."/>
            <person name="Yadav J.S."/>
            <person name="Grigoriev I.V."/>
            <person name="Master E.R."/>
        </authorList>
    </citation>
    <scope>NUCLEOTIDE SEQUENCE [LARGE SCALE GENOMIC DNA]</scope>
    <source>
        <strain evidence="1 2">HHB-10118-sp</strain>
    </source>
</reference>
<organism evidence="1 2">
    <name type="scientific">Phanerochaete carnosa (strain HHB-10118-sp)</name>
    <name type="common">White-rot fungus</name>
    <name type="synonym">Peniophora carnosa</name>
    <dbReference type="NCBI Taxonomy" id="650164"/>
    <lineage>
        <taxon>Eukaryota</taxon>
        <taxon>Fungi</taxon>
        <taxon>Dikarya</taxon>
        <taxon>Basidiomycota</taxon>
        <taxon>Agaricomycotina</taxon>
        <taxon>Agaricomycetes</taxon>
        <taxon>Polyporales</taxon>
        <taxon>Phanerochaetaceae</taxon>
        <taxon>Phanerochaete</taxon>
    </lineage>
</organism>
<dbReference type="KEGG" id="pco:PHACADRAFT_209784"/>
<proteinExistence type="predicted"/>
<evidence type="ECO:0000313" key="1">
    <source>
        <dbReference type="EMBL" id="EKM53953.1"/>
    </source>
</evidence>
<dbReference type="HOGENOM" id="CLU_554435_0_0_1"/>
<dbReference type="InParanoid" id="K5VR59"/>
<dbReference type="Proteomes" id="UP000008370">
    <property type="component" value="Unassembled WGS sequence"/>
</dbReference>
<protein>
    <submittedName>
        <fullName evidence="1">Uncharacterized protein</fullName>
    </submittedName>
</protein>
<sequence length="492" mass="55529">MSTIERLLPHAHQYPEGIISDEGLPKPPFSKGLPVCWERKATSPVAPVYNLPWVVNTDGPTTHMQLNEFIFGESERSALFIAECGIDPSYPFYYYEIRIIFTRRLQSDPSRIIYTKNGAILGGSRFIDELELKKILRPAVNLVWDNVKKPAPIYTRISTNLGQHKFTFDLSTFTEKPEWRKFRHGAMLLPIEVVAIIATFAALATTDDTAGLSRLAMVFHTWAKICRPVMYERIQVRSVVQLHRLHTIFRSLSVLHLPHEVHIGGEVARPVTAPSMALVLSSLGHHLRQSQCISWSGTRMPGDDVAAHIQEAPPRVETGISALLRPLRNLDSLHLCRIKFQSLTQLFRVFRGLPRVREIHLKDIELLKAPERYYWPPSLILTELQVLKIVDCSIPPLAIPALVSLGIWGMPGSSALQQRRELNGISPHYHDEHAVLQIAQVLGHLHTLLGENAGQMQCIFNLGGRQLEEGQTTEYMSGKIPQPPERAVKMLI</sequence>
<dbReference type="GeneID" id="18912893"/>
<dbReference type="RefSeq" id="XP_007396660.1">
    <property type="nucleotide sequence ID" value="XM_007396598.1"/>
</dbReference>